<dbReference type="PANTHER" id="PTHR43072">
    <property type="entry name" value="N-ACETYLTRANSFERASE"/>
    <property type="match status" value="1"/>
</dbReference>
<comment type="catalytic activity">
    <reaction evidence="4">
        <text>L-methionine sulfone + acetyl-CoA = N-acetyl-L-methionine sulfone + CoA + H(+)</text>
        <dbReference type="Rhea" id="RHEA:47656"/>
        <dbReference type="ChEBI" id="CHEBI:15378"/>
        <dbReference type="ChEBI" id="CHEBI:57287"/>
        <dbReference type="ChEBI" id="CHEBI:57288"/>
        <dbReference type="ChEBI" id="CHEBI:87824"/>
        <dbReference type="ChEBI" id="CHEBI:87825"/>
    </reaction>
</comment>
<dbReference type="PROSITE" id="PS51186">
    <property type="entry name" value="GNAT"/>
    <property type="match status" value="1"/>
</dbReference>
<evidence type="ECO:0000313" key="7">
    <source>
        <dbReference type="Proteomes" id="UP000598467"/>
    </source>
</evidence>
<gene>
    <name evidence="6" type="ORF">HK439_00970</name>
</gene>
<evidence type="ECO:0000256" key="2">
    <source>
        <dbReference type="ARBA" id="ARBA00023315"/>
    </source>
</evidence>
<evidence type="ECO:0000256" key="1">
    <source>
        <dbReference type="ARBA" id="ARBA00022679"/>
    </source>
</evidence>
<reference evidence="6" key="1">
    <citation type="submission" date="2020-05" db="EMBL/GenBank/DDBJ databases">
        <title>Identification of trans-AT polyketide cluster in two marine bacteria, producers of a novel glutaramide-containing polyketide sesbanimide D and analogs.</title>
        <authorList>
            <person name="Kacar D."/>
            <person name="Rodriguez P."/>
            <person name="Canedo L."/>
            <person name="Gonzalez E."/>
            <person name="Galan B."/>
            <person name="De La Calle F."/>
            <person name="Garcia J.L."/>
        </authorList>
    </citation>
    <scope>NUCLEOTIDE SEQUENCE</scope>
    <source>
        <strain evidence="6">PHM038</strain>
    </source>
</reference>
<organism evidence="6 7">
    <name type="scientific">Roseibium aggregatum</name>
    <dbReference type="NCBI Taxonomy" id="187304"/>
    <lineage>
        <taxon>Bacteria</taxon>
        <taxon>Pseudomonadati</taxon>
        <taxon>Pseudomonadota</taxon>
        <taxon>Alphaproteobacteria</taxon>
        <taxon>Hyphomicrobiales</taxon>
        <taxon>Stappiaceae</taxon>
        <taxon>Roseibium</taxon>
    </lineage>
</organism>
<evidence type="ECO:0000259" key="5">
    <source>
        <dbReference type="PROSITE" id="PS51186"/>
    </source>
</evidence>
<dbReference type="Proteomes" id="UP000598467">
    <property type="component" value="Unassembled WGS sequence"/>
</dbReference>
<dbReference type="AlphaFoldDB" id="A0A926NW87"/>
<dbReference type="EMBL" id="JABFCZ010000001">
    <property type="protein sequence ID" value="MBD1544820.1"/>
    <property type="molecule type" value="Genomic_DNA"/>
</dbReference>
<keyword evidence="1" id="KW-0808">Transferase</keyword>
<protein>
    <submittedName>
        <fullName evidence="6">N-acetyltransferase</fullName>
    </submittedName>
</protein>
<feature type="domain" description="N-acetyltransferase" evidence="5">
    <location>
        <begin position="3"/>
        <end position="166"/>
    </location>
</feature>
<dbReference type="SUPFAM" id="SSF55729">
    <property type="entry name" value="Acyl-CoA N-acyltransferases (Nat)"/>
    <property type="match status" value="1"/>
</dbReference>
<dbReference type="Pfam" id="PF00583">
    <property type="entry name" value="Acetyltransf_1"/>
    <property type="match status" value="1"/>
</dbReference>
<keyword evidence="2" id="KW-0012">Acyltransferase</keyword>
<name>A0A926NW87_9HYPH</name>
<dbReference type="RefSeq" id="WP_190289486.1">
    <property type="nucleotide sequence ID" value="NZ_JABFCZ010000001.1"/>
</dbReference>
<dbReference type="GO" id="GO:0016747">
    <property type="term" value="F:acyltransferase activity, transferring groups other than amino-acyl groups"/>
    <property type="evidence" value="ECO:0007669"/>
    <property type="project" value="InterPro"/>
</dbReference>
<evidence type="ECO:0000256" key="3">
    <source>
        <dbReference type="ARBA" id="ARBA00050603"/>
    </source>
</evidence>
<dbReference type="InterPro" id="IPR000182">
    <property type="entry name" value="GNAT_dom"/>
</dbReference>
<evidence type="ECO:0000313" key="6">
    <source>
        <dbReference type="EMBL" id="MBD1544820.1"/>
    </source>
</evidence>
<dbReference type="InterPro" id="IPR016181">
    <property type="entry name" value="Acyl_CoA_acyltransferase"/>
</dbReference>
<proteinExistence type="predicted"/>
<dbReference type="FunFam" id="3.40.630.30:FF:000026">
    <property type="entry name" value="Phosphinothricin acetyltransferase"/>
    <property type="match status" value="1"/>
</dbReference>
<comment type="catalytic activity">
    <reaction evidence="3">
        <text>L-methionine sulfoximine + acetyl-CoA = N-acetyl-L-methionine sulfoximine + CoA + H(+)</text>
        <dbReference type="Rhea" id="RHEA:47660"/>
        <dbReference type="ChEBI" id="CHEBI:15378"/>
        <dbReference type="ChEBI" id="CHEBI:57287"/>
        <dbReference type="ChEBI" id="CHEBI:57288"/>
        <dbReference type="ChEBI" id="CHEBI:87826"/>
        <dbReference type="ChEBI" id="CHEBI:87827"/>
    </reaction>
</comment>
<dbReference type="PANTHER" id="PTHR43072:SF23">
    <property type="entry name" value="UPF0039 PROTEIN C11D3.02C"/>
    <property type="match status" value="1"/>
</dbReference>
<sequence length="174" mass="19089">MKFALRNATSADLPALLDIHNDAVRTLKAIWTDKLDTLEDRRAWFDARKDAGLPVIVAETEDGTVAGYGSFGPFRAKEGYRLTMEHSIYVAPEARGKGIGKALLVRLIDMARADGYHVLVGAIDGENTASIALHRQLGFEITGRMPQVGIKFGQWLDLVLMTLVLDERPAPTGK</sequence>
<accession>A0A926NW87</accession>
<evidence type="ECO:0000256" key="4">
    <source>
        <dbReference type="ARBA" id="ARBA00051334"/>
    </source>
</evidence>
<dbReference type="Gene3D" id="3.40.630.30">
    <property type="match status" value="1"/>
</dbReference>
<comment type="caution">
    <text evidence="6">The sequence shown here is derived from an EMBL/GenBank/DDBJ whole genome shotgun (WGS) entry which is preliminary data.</text>
</comment>
<dbReference type="CDD" id="cd04301">
    <property type="entry name" value="NAT_SF"/>
    <property type="match status" value="1"/>
</dbReference>